<dbReference type="RefSeq" id="XP_018997466.1">
    <property type="nucleotide sequence ID" value="XM_019135039.1"/>
</dbReference>
<evidence type="ECO:0000313" key="3">
    <source>
        <dbReference type="Proteomes" id="UP000094065"/>
    </source>
</evidence>
<feature type="region of interest" description="Disordered" evidence="1">
    <location>
        <begin position="231"/>
        <end position="292"/>
    </location>
</feature>
<sequence length="327" mass="36064">MASTSDTASSGSRSPSPSFDRQPTPDPQLVQTYHDLMLSTLPQDALPQLTLVAQEASNPLAGGEADEEDSMVVTETGEKRPMTKGEKQNAKKKRRKEREKAMRMEIERQMAEAQAVQKGDTGKVEVREEKLVDFRLFSTCNVKPVSLLPAPEVYPIPANPRYQPLPAHQQARIHQLAVEAAVESDNLGGHPDHPRWSRTDVTPREFSVSHQALSTLPHMFIGTLSEDAVRTDQPSKPVAKSESTAKPISTIPLASSHTSCPAPTLPPVSKKRTRRGRRAIPSRTAPHFWAPPKGLGGKARGYAWGFRDSREGRREEGWGTYIRGTTI</sequence>
<feature type="compositionally biased region" description="Basic and acidic residues" evidence="1">
    <location>
        <begin position="76"/>
        <end position="89"/>
    </location>
</feature>
<accession>A0A1E3I6J6</accession>
<feature type="compositionally biased region" description="Low complexity" evidence="1">
    <location>
        <begin position="1"/>
        <end position="21"/>
    </location>
</feature>
<dbReference type="EMBL" id="AWGJ01000002">
    <property type="protein sequence ID" value="ODN83466.1"/>
    <property type="molecule type" value="Genomic_DNA"/>
</dbReference>
<evidence type="ECO:0000256" key="1">
    <source>
        <dbReference type="SAM" id="MobiDB-lite"/>
    </source>
</evidence>
<gene>
    <name evidence="2" type="ORF">L202_01603</name>
</gene>
<protein>
    <submittedName>
        <fullName evidence="2">Uncharacterized protein</fullName>
    </submittedName>
</protein>
<reference evidence="2 3" key="1">
    <citation type="submission" date="2016-06" db="EMBL/GenBank/DDBJ databases">
        <title>Evolution of pathogenesis and genome organization in the Tremellales.</title>
        <authorList>
            <person name="Cuomo C."/>
            <person name="Litvintseva A."/>
            <person name="Heitman J."/>
            <person name="Chen Y."/>
            <person name="Sun S."/>
            <person name="Springer D."/>
            <person name="Dromer F."/>
            <person name="Young S."/>
            <person name="Zeng Q."/>
            <person name="Chapman S."/>
            <person name="Gujja S."/>
            <person name="Saif S."/>
            <person name="Birren B."/>
        </authorList>
    </citation>
    <scope>NUCLEOTIDE SEQUENCE [LARGE SCALE GENOMIC DNA]</scope>
    <source>
        <strain evidence="2 3">CBS 6039</strain>
    </source>
</reference>
<evidence type="ECO:0000313" key="2">
    <source>
        <dbReference type="EMBL" id="ODN83466.1"/>
    </source>
</evidence>
<feature type="region of interest" description="Disordered" evidence="1">
    <location>
        <begin position="1"/>
        <end position="30"/>
    </location>
</feature>
<feature type="region of interest" description="Disordered" evidence="1">
    <location>
        <begin position="57"/>
        <end position="97"/>
    </location>
</feature>
<dbReference type="Proteomes" id="UP000094065">
    <property type="component" value="Unassembled WGS sequence"/>
</dbReference>
<dbReference type="OrthoDB" id="2573978at2759"/>
<feature type="compositionally biased region" description="Basic residues" evidence="1">
    <location>
        <begin position="269"/>
        <end position="280"/>
    </location>
</feature>
<name>A0A1E3I6J6_9TREE</name>
<organism evidence="2 3">
    <name type="scientific">Cryptococcus amylolentus CBS 6039</name>
    <dbReference type="NCBI Taxonomy" id="1295533"/>
    <lineage>
        <taxon>Eukaryota</taxon>
        <taxon>Fungi</taxon>
        <taxon>Dikarya</taxon>
        <taxon>Basidiomycota</taxon>
        <taxon>Agaricomycotina</taxon>
        <taxon>Tremellomycetes</taxon>
        <taxon>Tremellales</taxon>
        <taxon>Cryptococcaceae</taxon>
        <taxon>Cryptococcus</taxon>
    </lineage>
</organism>
<dbReference type="GeneID" id="30152912"/>
<keyword evidence="3" id="KW-1185">Reference proteome</keyword>
<feature type="compositionally biased region" description="Polar residues" evidence="1">
    <location>
        <begin position="241"/>
        <end position="261"/>
    </location>
</feature>
<proteinExistence type="predicted"/>
<dbReference type="AlphaFoldDB" id="A0A1E3I6J6"/>
<comment type="caution">
    <text evidence="2">The sequence shown here is derived from an EMBL/GenBank/DDBJ whole genome shotgun (WGS) entry which is preliminary data.</text>
</comment>